<accession>A0ABT9ZP71</accession>
<gene>
    <name evidence="1" type="ORF">J2S74_000409</name>
</gene>
<comment type="caution">
    <text evidence="1">The sequence shown here is derived from an EMBL/GenBank/DDBJ whole genome shotgun (WGS) entry which is preliminary data.</text>
</comment>
<dbReference type="EMBL" id="JAUSUG010000001">
    <property type="protein sequence ID" value="MDQ0253037.1"/>
    <property type="molecule type" value="Genomic_DNA"/>
</dbReference>
<keyword evidence="2" id="KW-1185">Reference proteome</keyword>
<proteinExistence type="predicted"/>
<sequence length="188" mass="22433">MYLRVETVGELNCFNQIWMDCWLEKGYMLEPSSDNGDQFIIQNLEKENIGTIEFKPYYPSIENNINKVFPFHKIEHLANAPEKVIEIDKVAILRKHRGKNLETLLSLFVSYTEHYKKEYSLALLERVFYKALKNVYKIPLESVGDPIYYKGDHVIPTVIYPNHIYTRKESFPWLINMEPQFRRTPIYY</sequence>
<name>A0ABT9ZP71_9BACI</name>
<protein>
    <recommendedName>
        <fullName evidence="3">GNAT family N-acetyltransferase</fullName>
    </recommendedName>
</protein>
<evidence type="ECO:0008006" key="3">
    <source>
        <dbReference type="Google" id="ProtNLM"/>
    </source>
</evidence>
<dbReference type="Proteomes" id="UP001230005">
    <property type="component" value="Unassembled WGS sequence"/>
</dbReference>
<evidence type="ECO:0000313" key="2">
    <source>
        <dbReference type="Proteomes" id="UP001230005"/>
    </source>
</evidence>
<evidence type="ECO:0000313" key="1">
    <source>
        <dbReference type="EMBL" id="MDQ0253037.1"/>
    </source>
</evidence>
<dbReference type="RefSeq" id="WP_307321123.1">
    <property type="nucleotide sequence ID" value="NZ_JAUSUG010000001.1"/>
</dbReference>
<reference evidence="1 2" key="1">
    <citation type="submission" date="2023-07" db="EMBL/GenBank/DDBJ databases">
        <title>Genomic Encyclopedia of Type Strains, Phase IV (KMG-IV): sequencing the most valuable type-strain genomes for metagenomic binning, comparative biology and taxonomic classification.</title>
        <authorList>
            <person name="Goeker M."/>
        </authorList>
    </citation>
    <scope>NUCLEOTIDE SEQUENCE [LARGE SCALE GENOMIC DNA]</scope>
    <source>
        <strain evidence="1 2">DSM 9768</strain>
    </source>
</reference>
<organism evidence="1 2">
    <name type="scientific">Evansella vedderi</name>
    <dbReference type="NCBI Taxonomy" id="38282"/>
    <lineage>
        <taxon>Bacteria</taxon>
        <taxon>Bacillati</taxon>
        <taxon>Bacillota</taxon>
        <taxon>Bacilli</taxon>
        <taxon>Bacillales</taxon>
        <taxon>Bacillaceae</taxon>
        <taxon>Evansella</taxon>
    </lineage>
</organism>